<feature type="domain" description="RDR1/2-like RRM" evidence="3">
    <location>
        <begin position="12"/>
        <end position="82"/>
    </location>
</feature>
<protein>
    <recommendedName>
        <fullName evidence="1">RNA-dependent RNA polymerase</fullName>
        <ecNumber evidence="1">2.7.7.48</ecNumber>
    </recommendedName>
</protein>
<keyword evidence="1" id="KW-0694">RNA-binding</keyword>
<evidence type="ECO:0000259" key="3">
    <source>
        <dbReference type="Pfam" id="PF26250"/>
    </source>
</evidence>
<evidence type="ECO:0000313" key="5">
    <source>
        <dbReference type="Proteomes" id="UP000823775"/>
    </source>
</evidence>
<proteinExistence type="inferred from homology"/>
<comment type="similarity">
    <text evidence="1">Belongs to the RdRP family.</text>
</comment>
<gene>
    <name evidence="4" type="ORF">HAX54_019277</name>
</gene>
<comment type="function">
    <text evidence="1">Probably involved in the RNA silencing pathway and required for the generation of small interfering RNAs (siRNAs).</text>
</comment>
<dbReference type="InterPro" id="IPR007855">
    <property type="entry name" value="RDRP"/>
</dbReference>
<dbReference type="PANTHER" id="PTHR23079">
    <property type="entry name" value="RNA-DEPENDENT RNA POLYMERASE"/>
    <property type="match status" value="1"/>
</dbReference>
<evidence type="ECO:0000259" key="2">
    <source>
        <dbReference type="Pfam" id="PF05183"/>
    </source>
</evidence>
<dbReference type="InterPro" id="IPR058763">
    <property type="entry name" value="RRM_RDR1/2-like"/>
</dbReference>
<organism evidence="4 5">
    <name type="scientific">Datura stramonium</name>
    <name type="common">Jimsonweed</name>
    <name type="synonym">Common thornapple</name>
    <dbReference type="NCBI Taxonomy" id="4076"/>
    <lineage>
        <taxon>Eukaryota</taxon>
        <taxon>Viridiplantae</taxon>
        <taxon>Streptophyta</taxon>
        <taxon>Embryophyta</taxon>
        <taxon>Tracheophyta</taxon>
        <taxon>Spermatophyta</taxon>
        <taxon>Magnoliopsida</taxon>
        <taxon>eudicotyledons</taxon>
        <taxon>Gunneridae</taxon>
        <taxon>Pentapetalae</taxon>
        <taxon>asterids</taxon>
        <taxon>lamiids</taxon>
        <taxon>Solanales</taxon>
        <taxon>Solanaceae</taxon>
        <taxon>Solanoideae</taxon>
        <taxon>Datureae</taxon>
        <taxon>Datura</taxon>
    </lineage>
</organism>
<keyword evidence="1" id="KW-0696">RNA-directed RNA polymerase</keyword>
<reference evidence="4 5" key="1">
    <citation type="journal article" date="2021" name="BMC Genomics">
        <title>Datura genome reveals duplications of psychoactive alkaloid biosynthetic genes and high mutation rate following tissue culture.</title>
        <authorList>
            <person name="Rajewski A."/>
            <person name="Carter-House D."/>
            <person name="Stajich J."/>
            <person name="Litt A."/>
        </authorList>
    </citation>
    <scope>NUCLEOTIDE SEQUENCE [LARGE SCALE GENOMIC DNA]</scope>
    <source>
        <strain evidence="4">AR-01</strain>
    </source>
</reference>
<keyword evidence="1" id="KW-0943">RNA-mediated gene silencing</keyword>
<comment type="catalytic activity">
    <reaction evidence="1">
        <text>RNA(n) + a ribonucleoside 5'-triphosphate = RNA(n+1) + diphosphate</text>
        <dbReference type="Rhea" id="RHEA:21248"/>
        <dbReference type="Rhea" id="RHEA-COMP:14527"/>
        <dbReference type="Rhea" id="RHEA-COMP:17342"/>
        <dbReference type="ChEBI" id="CHEBI:33019"/>
        <dbReference type="ChEBI" id="CHEBI:61557"/>
        <dbReference type="ChEBI" id="CHEBI:140395"/>
        <dbReference type="EC" id="2.7.7.48"/>
    </reaction>
</comment>
<accession>A0ABS8S436</accession>
<evidence type="ECO:0000313" key="4">
    <source>
        <dbReference type="EMBL" id="MCD7453020.1"/>
    </source>
</evidence>
<keyword evidence="5" id="KW-1185">Reference proteome</keyword>
<dbReference type="EMBL" id="JACEIK010000234">
    <property type="protein sequence ID" value="MCD7453020.1"/>
    <property type="molecule type" value="Genomic_DNA"/>
</dbReference>
<evidence type="ECO:0000256" key="1">
    <source>
        <dbReference type="RuleBase" id="RU363098"/>
    </source>
</evidence>
<comment type="caution">
    <text evidence="4">The sequence shown here is derived from an EMBL/GenBank/DDBJ whole genome shotgun (WGS) entry which is preliminary data.</text>
</comment>
<dbReference type="EC" id="2.7.7.48" evidence="1"/>
<name>A0ABS8S436_DATST</name>
<keyword evidence="1" id="KW-0808">Transferase</keyword>
<keyword evidence="1" id="KW-0548">Nucleotidyltransferase</keyword>
<dbReference type="PANTHER" id="PTHR23079:SF1">
    <property type="entry name" value="RNA-DEPENDENT RNA POLYMERASE 1"/>
    <property type="match status" value="1"/>
</dbReference>
<dbReference type="Proteomes" id="UP000823775">
    <property type="component" value="Unassembled WGS sequence"/>
</dbReference>
<sequence>MGKTIQVRISILSAEVVKSFLEKHTGNGTVCALEVKQSRGGSRAFAKVQFVDSTSAEKIIYVASKRLYFGSSYLKAWEMKTDIVQLADISDYKLQLSYENIWQVVLHRPYGQYAQFLLIQLSKVLGSIRDLKTPVYSFFKETPDDQWRTNVKTKLLYRLGFSFSSLKIGSGSHCPAPEGVVVALQVIVQEVNVSNRVIRNYSEDIDNFLRVSFVDEEWEKLYSARLITKSKYWKWYQDRHL</sequence>
<dbReference type="Pfam" id="PF05183">
    <property type="entry name" value="RdRP"/>
    <property type="match status" value="1"/>
</dbReference>
<feature type="domain" description="RDRP core" evidence="2">
    <location>
        <begin position="190"/>
        <end position="225"/>
    </location>
</feature>
<dbReference type="Pfam" id="PF26250">
    <property type="entry name" value="RRM_RdRP1_2"/>
    <property type="match status" value="1"/>
</dbReference>
<dbReference type="InterPro" id="IPR057596">
    <property type="entry name" value="RDRP_core"/>
</dbReference>